<evidence type="ECO:0000313" key="2">
    <source>
        <dbReference type="EMBL" id="EHY32191.1"/>
    </source>
</evidence>
<comment type="caution">
    <text evidence="2">The sequence shown here is derived from an EMBL/GenBank/DDBJ whole genome shotgun (WGS) entry which is preliminary data.</text>
</comment>
<gene>
    <name evidence="2" type="ORF">HMPREF9440_00421</name>
</gene>
<proteinExistence type="predicted"/>
<sequence length="46" mass="5365">MKEKLSRHVSDRDLLLRIRRSCVSRSRKIRSPIGKRSPSRVTDGCK</sequence>
<dbReference type="HOGENOM" id="CLU_3189881_0_0_4"/>
<organism evidence="2 3">
    <name type="scientific">Sutterella parvirubra YIT 11816</name>
    <dbReference type="NCBI Taxonomy" id="762967"/>
    <lineage>
        <taxon>Bacteria</taxon>
        <taxon>Pseudomonadati</taxon>
        <taxon>Pseudomonadota</taxon>
        <taxon>Betaproteobacteria</taxon>
        <taxon>Burkholderiales</taxon>
        <taxon>Sutterellaceae</taxon>
        <taxon>Sutterella</taxon>
    </lineage>
</organism>
<feature type="region of interest" description="Disordered" evidence="1">
    <location>
        <begin position="26"/>
        <end position="46"/>
    </location>
</feature>
<dbReference type="EMBL" id="AFBQ01000048">
    <property type="protein sequence ID" value="EHY32191.1"/>
    <property type="molecule type" value="Genomic_DNA"/>
</dbReference>
<dbReference type="Proteomes" id="UP000004956">
    <property type="component" value="Unassembled WGS sequence"/>
</dbReference>
<evidence type="ECO:0000313" key="3">
    <source>
        <dbReference type="Proteomes" id="UP000004956"/>
    </source>
</evidence>
<dbReference type="AlphaFoldDB" id="H3KCG9"/>
<accession>H3KCG9</accession>
<protein>
    <submittedName>
        <fullName evidence="2">Uncharacterized protein</fullName>
    </submittedName>
</protein>
<name>H3KCG9_9BURK</name>
<evidence type="ECO:0000256" key="1">
    <source>
        <dbReference type="SAM" id="MobiDB-lite"/>
    </source>
</evidence>
<reference evidence="2 3" key="1">
    <citation type="submission" date="2011-11" db="EMBL/GenBank/DDBJ databases">
        <authorList>
            <person name="Weinstock G."/>
            <person name="Sodergren E."/>
            <person name="Clifton S."/>
            <person name="Fulton L."/>
            <person name="Fulton B."/>
            <person name="Courtney L."/>
            <person name="Fronick C."/>
            <person name="Harrison M."/>
            <person name="Strong C."/>
            <person name="Farmer C."/>
            <person name="Delahaunty K."/>
            <person name="Markovic C."/>
            <person name="Hall O."/>
            <person name="Minx P."/>
            <person name="Tomlinson C."/>
            <person name="Mitreva M."/>
            <person name="Hou S."/>
            <person name="Chen J."/>
            <person name="Wollam A."/>
            <person name="Pepin K.H."/>
            <person name="Johnson M."/>
            <person name="Bhonagiri V."/>
            <person name="Zhang X."/>
            <person name="Suruliraj S."/>
            <person name="Warren W."/>
            <person name="Chinwalla A."/>
            <person name="Mardis E.R."/>
            <person name="Wilson R.K."/>
        </authorList>
    </citation>
    <scope>NUCLEOTIDE SEQUENCE [LARGE SCALE GENOMIC DNA]</scope>
    <source>
        <strain evidence="2 3">YIT 11816</strain>
    </source>
</reference>
<keyword evidence="3" id="KW-1185">Reference proteome</keyword>